<accession>A0A368X741</accession>
<gene>
    <name evidence="7" type="ORF">DFR57_11642</name>
</gene>
<dbReference type="AlphaFoldDB" id="A0A368X741"/>
<dbReference type="GO" id="GO:0008409">
    <property type="term" value="F:5'-3' exonuclease activity"/>
    <property type="evidence" value="ECO:0007669"/>
    <property type="project" value="InterPro"/>
</dbReference>
<proteinExistence type="predicted"/>
<keyword evidence="8" id="KW-1185">Reference proteome</keyword>
<reference evidence="7 8" key="1">
    <citation type="submission" date="2018-07" db="EMBL/GenBank/DDBJ databases">
        <title>Genomic Encyclopedia of Type Strains, Phase IV (KMG-IV): sequencing the most valuable type-strain genomes for metagenomic binning, comparative biology and taxonomic classification.</title>
        <authorList>
            <person name="Goeker M."/>
        </authorList>
    </citation>
    <scope>NUCLEOTIDE SEQUENCE [LARGE SCALE GENOMIC DNA]</scope>
    <source>
        <strain evidence="7 8">DSM 27696</strain>
    </source>
</reference>
<keyword evidence="3" id="KW-0238">DNA-binding</keyword>
<dbReference type="SMART" id="SM00279">
    <property type="entry name" value="HhH2"/>
    <property type="match status" value="1"/>
</dbReference>
<dbReference type="OrthoDB" id="9806424at2"/>
<dbReference type="EMBL" id="QPJJ01000016">
    <property type="protein sequence ID" value="RCW63763.1"/>
    <property type="molecule type" value="Genomic_DNA"/>
</dbReference>
<protein>
    <recommendedName>
        <fullName evidence="5">5'-3' exonuclease</fullName>
    </recommendedName>
</protein>
<organism evidence="7 8">
    <name type="scientific">Saliterribacillus persicus</name>
    <dbReference type="NCBI Taxonomy" id="930114"/>
    <lineage>
        <taxon>Bacteria</taxon>
        <taxon>Bacillati</taxon>
        <taxon>Bacillota</taxon>
        <taxon>Bacilli</taxon>
        <taxon>Bacillales</taxon>
        <taxon>Bacillaceae</taxon>
        <taxon>Saliterribacillus</taxon>
    </lineage>
</organism>
<dbReference type="Proteomes" id="UP000252585">
    <property type="component" value="Unassembled WGS sequence"/>
</dbReference>
<feature type="domain" description="5'-3' exonuclease" evidence="6">
    <location>
        <begin position="2"/>
        <end position="265"/>
    </location>
</feature>
<comment type="caution">
    <text evidence="7">The sequence shown here is derived from an EMBL/GenBank/DDBJ whole genome shotgun (WGS) entry which is preliminary data.</text>
</comment>
<dbReference type="GO" id="GO:0003677">
    <property type="term" value="F:DNA binding"/>
    <property type="evidence" value="ECO:0007669"/>
    <property type="project" value="UniProtKB-KW"/>
</dbReference>
<dbReference type="Pfam" id="PF01367">
    <property type="entry name" value="5_3_exonuc"/>
    <property type="match status" value="1"/>
</dbReference>
<dbReference type="CDD" id="cd09898">
    <property type="entry name" value="H3TH_53EXO"/>
    <property type="match status" value="1"/>
</dbReference>
<dbReference type="GO" id="GO:0033567">
    <property type="term" value="P:DNA replication, Okazaki fragment processing"/>
    <property type="evidence" value="ECO:0007669"/>
    <property type="project" value="InterPro"/>
</dbReference>
<evidence type="ECO:0000256" key="2">
    <source>
        <dbReference type="ARBA" id="ARBA00022801"/>
    </source>
</evidence>
<dbReference type="InterPro" id="IPR038969">
    <property type="entry name" value="FEN"/>
</dbReference>
<dbReference type="Gene3D" id="1.10.150.20">
    <property type="entry name" value="5' to 3' exonuclease, C-terminal subdomain"/>
    <property type="match status" value="1"/>
</dbReference>
<evidence type="ECO:0000256" key="5">
    <source>
        <dbReference type="ARBA" id="ARBA00050026"/>
    </source>
</evidence>
<dbReference type="InterPro" id="IPR008918">
    <property type="entry name" value="HhH2"/>
</dbReference>
<dbReference type="InterPro" id="IPR036279">
    <property type="entry name" value="5-3_exonuclease_C_sf"/>
</dbReference>
<comment type="function">
    <text evidence="4">5'-3' exonuclease acting preferentially on double-stranded DNA.</text>
</comment>
<sequence length="294" mass="33158">MNKNRVLLIDGMALLFRGFYATAFKGNFMVNSKGIPRNGIFGFLNYFTDAIETFEPTHVISCWDMGSKTFRNDIYPDYKANRTNPPEELVPQFDLCKEVVDAFQTPNIGLTHFEADDCIGTIAQDLSLDNEVVIVSGDLDLLQLVDKNTSVAIMKKGTGNYEVFTEDNFYEKKELEPKQIIDLKGLMGDSADNYPGVKGVGEKTAIKLLKEFHSIDNILLNTGKLPLGLQKKLATSSEILALSRNLATIKKDVPLTYSLEQAMWNFNYHVTNDYLVNQLEFSNTDRWLKKLAVN</sequence>
<dbReference type="SMART" id="SM00475">
    <property type="entry name" value="53EXOc"/>
    <property type="match status" value="1"/>
</dbReference>
<dbReference type="FunFam" id="1.10.150.20:FF:000003">
    <property type="entry name" value="DNA polymerase I"/>
    <property type="match status" value="1"/>
</dbReference>
<keyword evidence="7" id="KW-0269">Exonuclease</keyword>
<evidence type="ECO:0000259" key="6">
    <source>
        <dbReference type="SMART" id="SM00475"/>
    </source>
</evidence>
<dbReference type="SUPFAM" id="SSF47807">
    <property type="entry name" value="5' to 3' exonuclease, C-terminal subdomain"/>
    <property type="match status" value="1"/>
</dbReference>
<dbReference type="CDD" id="cd09859">
    <property type="entry name" value="PIN_53EXO"/>
    <property type="match status" value="1"/>
</dbReference>
<evidence type="ECO:0000313" key="8">
    <source>
        <dbReference type="Proteomes" id="UP000252585"/>
    </source>
</evidence>
<dbReference type="RefSeq" id="WP_114354131.1">
    <property type="nucleotide sequence ID" value="NZ_QPJJ01000016.1"/>
</dbReference>
<dbReference type="InterPro" id="IPR020046">
    <property type="entry name" value="5-3_exonucl_a-hlix_arch_N"/>
</dbReference>
<dbReference type="SUPFAM" id="SSF88723">
    <property type="entry name" value="PIN domain-like"/>
    <property type="match status" value="1"/>
</dbReference>
<dbReference type="InterPro" id="IPR020045">
    <property type="entry name" value="DNA_polI_H3TH"/>
</dbReference>
<dbReference type="InterPro" id="IPR029060">
    <property type="entry name" value="PIN-like_dom_sf"/>
</dbReference>
<evidence type="ECO:0000256" key="3">
    <source>
        <dbReference type="ARBA" id="ARBA00023125"/>
    </source>
</evidence>
<name>A0A368X741_9BACI</name>
<dbReference type="PANTHER" id="PTHR42646">
    <property type="entry name" value="FLAP ENDONUCLEASE XNI"/>
    <property type="match status" value="1"/>
</dbReference>
<dbReference type="Gene3D" id="3.40.50.1010">
    <property type="entry name" value="5'-nuclease"/>
    <property type="match status" value="1"/>
</dbReference>
<evidence type="ECO:0000313" key="7">
    <source>
        <dbReference type="EMBL" id="RCW63763.1"/>
    </source>
</evidence>
<keyword evidence="2" id="KW-0378">Hydrolase</keyword>
<keyword evidence="1" id="KW-0540">Nuclease</keyword>
<evidence type="ECO:0000256" key="1">
    <source>
        <dbReference type="ARBA" id="ARBA00022722"/>
    </source>
</evidence>
<dbReference type="InterPro" id="IPR002421">
    <property type="entry name" value="5-3_exonuclease"/>
</dbReference>
<dbReference type="Pfam" id="PF02739">
    <property type="entry name" value="5_3_exonuc_N"/>
    <property type="match status" value="1"/>
</dbReference>
<evidence type="ECO:0000256" key="4">
    <source>
        <dbReference type="ARBA" id="ARBA00049957"/>
    </source>
</evidence>
<dbReference type="GO" id="GO:0017108">
    <property type="term" value="F:5'-flap endonuclease activity"/>
    <property type="evidence" value="ECO:0007669"/>
    <property type="project" value="InterPro"/>
</dbReference>
<dbReference type="PANTHER" id="PTHR42646:SF2">
    <property type="entry name" value="5'-3' EXONUCLEASE FAMILY PROTEIN"/>
    <property type="match status" value="1"/>
</dbReference>